<keyword evidence="2" id="KW-0732">Signal</keyword>
<evidence type="ECO:0000256" key="1">
    <source>
        <dbReference type="ARBA" id="ARBA00022679"/>
    </source>
</evidence>
<dbReference type="Gene3D" id="3.40.50.2300">
    <property type="match status" value="1"/>
</dbReference>
<dbReference type="InterPro" id="IPR003501">
    <property type="entry name" value="PTS_EIIB_2/3"/>
</dbReference>
<accession>A0A4Q7LZ25</accession>
<keyword evidence="5" id="KW-1185">Reference proteome</keyword>
<organism evidence="4 5">
    <name type="scientific">Microcella putealis</name>
    <dbReference type="NCBI Taxonomy" id="337005"/>
    <lineage>
        <taxon>Bacteria</taxon>
        <taxon>Bacillati</taxon>
        <taxon>Actinomycetota</taxon>
        <taxon>Actinomycetes</taxon>
        <taxon>Micrococcales</taxon>
        <taxon>Microbacteriaceae</taxon>
        <taxon>Microcella</taxon>
    </lineage>
</organism>
<dbReference type="GO" id="GO:0008982">
    <property type="term" value="F:protein-N(PI)-phosphohistidine-sugar phosphotransferase activity"/>
    <property type="evidence" value="ECO:0007669"/>
    <property type="project" value="InterPro"/>
</dbReference>
<feature type="signal peptide" evidence="2">
    <location>
        <begin position="1"/>
        <end position="21"/>
    </location>
</feature>
<keyword evidence="1 4" id="KW-0808">Transferase</keyword>
<evidence type="ECO:0000256" key="2">
    <source>
        <dbReference type="SAM" id="SignalP"/>
    </source>
</evidence>
<sequence>MTFRVGLVCAAGVSSTFLAHAVRSALAESGLDTVELEPMAADRTVVADVELLLIAHHLRGTAGELAAATAAPLVVLSTDDRATVITEAVRVIAEHTADRTPMEGH</sequence>
<gene>
    <name evidence="4" type="ORF">EV141_0919</name>
</gene>
<name>A0A4Q7LZ25_9MICO</name>
<dbReference type="Proteomes" id="UP000293519">
    <property type="component" value="Unassembled WGS sequence"/>
</dbReference>
<proteinExistence type="predicted"/>
<dbReference type="RefSeq" id="WP_157985504.1">
    <property type="nucleotide sequence ID" value="NZ_SGWW01000001.1"/>
</dbReference>
<comment type="caution">
    <text evidence="4">The sequence shown here is derived from an EMBL/GenBank/DDBJ whole genome shotgun (WGS) entry which is preliminary data.</text>
</comment>
<evidence type="ECO:0000259" key="3">
    <source>
        <dbReference type="Pfam" id="PF02302"/>
    </source>
</evidence>
<dbReference type="InterPro" id="IPR036095">
    <property type="entry name" value="PTS_EIIB-like_sf"/>
</dbReference>
<reference evidence="4 5" key="1">
    <citation type="journal article" date="2015" name="Stand. Genomic Sci.">
        <title>Genomic Encyclopedia of Bacterial and Archaeal Type Strains, Phase III: the genomes of soil and plant-associated and newly described type strains.</title>
        <authorList>
            <person name="Whitman W.B."/>
            <person name="Woyke T."/>
            <person name="Klenk H.P."/>
            <person name="Zhou Y."/>
            <person name="Lilburn T.G."/>
            <person name="Beck B.J."/>
            <person name="De Vos P."/>
            <person name="Vandamme P."/>
            <person name="Eisen J.A."/>
            <person name="Garrity G."/>
            <person name="Hugenholtz P."/>
            <person name="Kyrpides N.C."/>
        </authorList>
    </citation>
    <scope>NUCLEOTIDE SEQUENCE [LARGE SCALE GENOMIC DNA]</scope>
    <source>
        <strain evidence="4 5">CV2</strain>
    </source>
</reference>
<dbReference type="EMBL" id="SGWW01000001">
    <property type="protein sequence ID" value="RZS59687.1"/>
    <property type="molecule type" value="Genomic_DNA"/>
</dbReference>
<dbReference type="Pfam" id="PF02302">
    <property type="entry name" value="PTS_IIB"/>
    <property type="match status" value="1"/>
</dbReference>
<feature type="chain" id="PRO_5020836733" evidence="2">
    <location>
        <begin position="22"/>
        <end position="105"/>
    </location>
</feature>
<evidence type="ECO:0000313" key="5">
    <source>
        <dbReference type="Proteomes" id="UP000293519"/>
    </source>
</evidence>
<dbReference type="AlphaFoldDB" id="A0A4Q7LZ25"/>
<dbReference type="GO" id="GO:0009401">
    <property type="term" value="P:phosphoenolpyruvate-dependent sugar phosphotransferase system"/>
    <property type="evidence" value="ECO:0007669"/>
    <property type="project" value="InterPro"/>
</dbReference>
<protein>
    <submittedName>
        <fullName evidence="4">Cellobiose-specific phosphotransferase system component IIB</fullName>
    </submittedName>
</protein>
<evidence type="ECO:0000313" key="4">
    <source>
        <dbReference type="EMBL" id="RZS59687.1"/>
    </source>
</evidence>
<feature type="domain" description="Phosphotransferase system EIIB component type 2/3" evidence="3">
    <location>
        <begin position="6"/>
        <end position="80"/>
    </location>
</feature>
<dbReference type="OrthoDB" id="9808134at2"/>
<dbReference type="SUPFAM" id="SSF52794">
    <property type="entry name" value="PTS system IIB component-like"/>
    <property type="match status" value="1"/>
</dbReference>